<feature type="transmembrane region" description="Helical" evidence="3">
    <location>
        <begin position="51"/>
        <end position="73"/>
    </location>
</feature>
<reference evidence="5" key="1">
    <citation type="submission" date="2022-10" db="EMBL/GenBank/DDBJ databases">
        <title>Comparative genomic analysis of Cohnella hashimotonis sp. nov., isolated from the International Space Station.</title>
        <authorList>
            <person name="Simpson A."/>
            <person name="Venkateswaran K."/>
        </authorList>
    </citation>
    <scope>NUCLEOTIDE SEQUENCE</scope>
    <source>
        <strain evidence="5">DSM 28161</strain>
    </source>
</reference>
<evidence type="ECO:0000313" key="5">
    <source>
        <dbReference type="EMBL" id="MDG0810255.1"/>
    </source>
</evidence>
<evidence type="ECO:0000313" key="6">
    <source>
        <dbReference type="Proteomes" id="UP001153404"/>
    </source>
</evidence>
<dbReference type="InterPro" id="IPR002656">
    <property type="entry name" value="Acyl_transf_3_dom"/>
</dbReference>
<feature type="transmembrane region" description="Helical" evidence="3">
    <location>
        <begin position="147"/>
        <end position="168"/>
    </location>
</feature>
<feature type="transmembrane region" description="Helical" evidence="3">
    <location>
        <begin position="85"/>
        <end position="103"/>
    </location>
</feature>
<evidence type="ECO:0000256" key="2">
    <source>
        <dbReference type="ARBA" id="ARBA00007400"/>
    </source>
</evidence>
<feature type="domain" description="Acyltransferase 3" evidence="4">
    <location>
        <begin position="10"/>
        <end position="231"/>
    </location>
</feature>
<dbReference type="RefSeq" id="WP_277531977.1">
    <property type="nucleotide sequence ID" value="NZ_JAPDIA010000003.1"/>
</dbReference>
<dbReference type="Proteomes" id="UP001153404">
    <property type="component" value="Unassembled WGS sequence"/>
</dbReference>
<keyword evidence="3" id="KW-1133">Transmembrane helix</keyword>
<keyword evidence="3" id="KW-0812">Transmembrane</keyword>
<keyword evidence="3" id="KW-0472">Membrane</keyword>
<dbReference type="EMBL" id="JAPDIA010000003">
    <property type="protein sequence ID" value="MDG0810255.1"/>
    <property type="molecule type" value="Genomic_DNA"/>
</dbReference>
<evidence type="ECO:0000259" key="4">
    <source>
        <dbReference type="Pfam" id="PF01757"/>
    </source>
</evidence>
<keyword evidence="5" id="KW-0012">Acyltransferase</keyword>
<dbReference type="GO" id="GO:0009103">
    <property type="term" value="P:lipopolysaccharide biosynthetic process"/>
    <property type="evidence" value="ECO:0007669"/>
    <property type="project" value="TreeGrafter"/>
</dbReference>
<gene>
    <name evidence="5" type="ORF">OMP40_13555</name>
</gene>
<feature type="transmembrane region" description="Helical" evidence="3">
    <location>
        <begin position="12"/>
        <end position="31"/>
    </location>
</feature>
<feature type="transmembrane region" description="Helical" evidence="3">
    <location>
        <begin position="175"/>
        <end position="195"/>
    </location>
</feature>
<evidence type="ECO:0000256" key="1">
    <source>
        <dbReference type="ARBA" id="ARBA00004370"/>
    </source>
</evidence>
<keyword evidence="5" id="KW-0808">Transferase</keyword>
<accession>A0A9X4KSP7</accession>
<dbReference type="PANTHER" id="PTHR23028">
    <property type="entry name" value="ACETYLTRANSFERASE"/>
    <property type="match status" value="1"/>
</dbReference>
<proteinExistence type="inferred from homology"/>
<comment type="subcellular location">
    <subcellularLocation>
        <location evidence="1">Membrane</location>
    </subcellularLocation>
</comment>
<dbReference type="GO" id="GO:0016747">
    <property type="term" value="F:acyltransferase activity, transferring groups other than amino-acyl groups"/>
    <property type="evidence" value="ECO:0007669"/>
    <property type="project" value="InterPro"/>
</dbReference>
<dbReference type="Pfam" id="PF01757">
    <property type="entry name" value="Acyl_transf_3"/>
    <property type="match status" value="1"/>
</dbReference>
<sequence length="270" mass="30476">MAIIDKRLIQLDSIRGLAALSVFLTHILLLSSNPTVEKLSRESPLRILDNGHGAVLLFFVLSGFVLSLPFLKSAVPYTSFTIKRIIRIYFPYLVAITVAILAFNSKDPIQGYGEWIKNLATGTFEVKGILENLLLVGNYDSDRYNPVIWSLVHEMRISLFFPIIALLIVRLRWTVNLVICLGLSTVSSLNLLFHWEPYYGFQSSFLLSLHLSALFIIGGLVAKHRKELVGLYVKLPQSVKYVFFAAFDDPVHLRSQDARRNRKAGNGVVR</sequence>
<evidence type="ECO:0000256" key="3">
    <source>
        <dbReference type="SAM" id="Phobius"/>
    </source>
</evidence>
<organism evidence="5 6">
    <name type="scientific">Cohnella rhizosphaerae</name>
    <dbReference type="NCBI Taxonomy" id="1457232"/>
    <lineage>
        <taxon>Bacteria</taxon>
        <taxon>Bacillati</taxon>
        <taxon>Bacillota</taxon>
        <taxon>Bacilli</taxon>
        <taxon>Bacillales</taxon>
        <taxon>Paenibacillaceae</taxon>
        <taxon>Cohnella</taxon>
    </lineage>
</organism>
<protein>
    <submittedName>
        <fullName evidence="5">Acyltransferase</fullName>
    </submittedName>
</protein>
<comment type="caution">
    <text evidence="5">The sequence shown here is derived from an EMBL/GenBank/DDBJ whole genome shotgun (WGS) entry which is preliminary data.</text>
</comment>
<keyword evidence="6" id="KW-1185">Reference proteome</keyword>
<name>A0A9X4KSP7_9BACL</name>
<dbReference type="InterPro" id="IPR050879">
    <property type="entry name" value="Acyltransferase_3"/>
</dbReference>
<dbReference type="GO" id="GO:0016020">
    <property type="term" value="C:membrane"/>
    <property type="evidence" value="ECO:0007669"/>
    <property type="project" value="TreeGrafter"/>
</dbReference>
<dbReference type="PANTHER" id="PTHR23028:SF53">
    <property type="entry name" value="ACYL_TRANSF_3 DOMAIN-CONTAINING PROTEIN"/>
    <property type="match status" value="1"/>
</dbReference>
<comment type="similarity">
    <text evidence="2">Belongs to the acyltransferase 3 family.</text>
</comment>
<dbReference type="AlphaFoldDB" id="A0A9X4KSP7"/>
<feature type="transmembrane region" description="Helical" evidence="3">
    <location>
        <begin position="201"/>
        <end position="222"/>
    </location>
</feature>